<dbReference type="RefSeq" id="WP_076694994.1">
    <property type="nucleotide sequence ID" value="NZ_CP015091.1"/>
</dbReference>
<evidence type="ECO:0000256" key="1">
    <source>
        <dbReference type="ARBA" id="ARBA00023015"/>
    </source>
</evidence>
<evidence type="ECO:0000313" key="6">
    <source>
        <dbReference type="EMBL" id="APZ50832.1"/>
    </source>
</evidence>
<keyword evidence="3" id="KW-0804">Transcription</keyword>
<dbReference type="EMBL" id="CP015091">
    <property type="protein sequence ID" value="APZ50832.1"/>
    <property type="molecule type" value="Genomic_DNA"/>
</dbReference>
<dbReference type="InterPro" id="IPR000281">
    <property type="entry name" value="HTH_RpiR"/>
</dbReference>
<evidence type="ECO:0000259" key="5">
    <source>
        <dbReference type="PROSITE" id="PS51464"/>
    </source>
</evidence>
<dbReference type="InterPro" id="IPR046348">
    <property type="entry name" value="SIS_dom_sf"/>
</dbReference>
<geneLocation type="plasmid" evidence="7">
    <name>ppaby1</name>
</geneLocation>
<keyword evidence="7" id="KW-1185">Reference proteome</keyword>
<protein>
    <submittedName>
        <fullName evidence="6">Transcriptional regulator</fullName>
    </submittedName>
</protein>
<dbReference type="Pfam" id="PF01380">
    <property type="entry name" value="SIS"/>
    <property type="match status" value="1"/>
</dbReference>
<dbReference type="InterPro" id="IPR009057">
    <property type="entry name" value="Homeodomain-like_sf"/>
</dbReference>
<dbReference type="Gene3D" id="3.40.50.10490">
    <property type="entry name" value="Glucose-6-phosphate isomerase like protein, domain 1"/>
    <property type="match status" value="1"/>
</dbReference>
<dbReference type="GO" id="GO:0003700">
    <property type="term" value="F:DNA-binding transcription factor activity"/>
    <property type="evidence" value="ECO:0007669"/>
    <property type="project" value="InterPro"/>
</dbReference>
<evidence type="ECO:0000256" key="2">
    <source>
        <dbReference type="ARBA" id="ARBA00023125"/>
    </source>
</evidence>
<evidence type="ECO:0000313" key="7">
    <source>
        <dbReference type="Proteomes" id="UP000187059"/>
    </source>
</evidence>
<reference evidence="6 7" key="1">
    <citation type="submission" date="2016-04" db="EMBL/GenBank/DDBJ databases">
        <title>Deep-sea bacteria in the southern Pacific.</title>
        <authorList>
            <person name="Tang K."/>
        </authorList>
    </citation>
    <scope>NUCLEOTIDE SEQUENCE [LARGE SCALE GENOMIC DNA]</scope>
    <source>
        <strain evidence="6 7">JLT2014</strain>
        <plasmid evidence="7">ppaby1</plasmid>
    </source>
</reference>
<accession>A0A1P8UN77</accession>
<keyword evidence="1" id="KW-0805">Transcription regulation</keyword>
<sequence length="296" mass="31418">MADPDTSPIDLISRLRARQEGMSRQENRVAAYVLDNLDRAVHQNLGEIAAGADVSVATVNRFCQTLGCSGFKEFRIRLAMNVSASMHYLGNPATVPTRPDDLIGQIVDGMTAALEQTRSTLDPAALERAAEALAGSERIVFLGVGGGSAVLARDAANRFFRLGKASEAHADGYLARMLAATLEPGHALVALSQSGRPAELTDAVQIARQYGAETIAVTRPATPLAELCDIAITLDPPEAADLFKPTASRVAFMAVIDMLAAATAARTPDVSREKLRRIRTALAPLNPTDKPHPIGD</sequence>
<dbReference type="OrthoDB" id="8582409at2"/>
<dbReference type="KEGG" id="paby:Ga0080574_TMP498"/>
<dbReference type="CDD" id="cd05013">
    <property type="entry name" value="SIS_RpiR"/>
    <property type="match status" value="1"/>
</dbReference>
<dbReference type="GO" id="GO:0097367">
    <property type="term" value="F:carbohydrate derivative binding"/>
    <property type="evidence" value="ECO:0007669"/>
    <property type="project" value="InterPro"/>
</dbReference>
<dbReference type="PROSITE" id="PS51071">
    <property type="entry name" value="HTH_RPIR"/>
    <property type="match status" value="1"/>
</dbReference>
<dbReference type="Gene3D" id="1.10.10.10">
    <property type="entry name" value="Winged helix-like DNA-binding domain superfamily/Winged helix DNA-binding domain"/>
    <property type="match status" value="1"/>
</dbReference>
<dbReference type="SUPFAM" id="SSF53697">
    <property type="entry name" value="SIS domain"/>
    <property type="match status" value="1"/>
</dbReference>
<gene>
    <name evidence="6" type="ORF">Ga0080574_TMP498</name>
</gene>
<dbReference type="InterPro" id="IPR047640">
    <property type="entry name" value="RpiR-like"/>
</dbReference>
<keyword evidence="2" id="KW-0238">DNA-binding</keyword>
<name>A0A1P8UN77_9RHOB</name>
<dbReference type="InterPro" id="IPR036388">
    <property type="entry name" value="WH-like_DNA-bd_sf"/>
</dbReference>
<proteinExistence type="predicted"/>
<feature type="domain" description="HTH rpiR-type" evidence="4">
    <location>
        <begin position="9"/>
        <end position="85"/>
    </location>
</feature>
<evidence type="ECO:0000256" key="3">
    <source>
        <dbReference type="ARBA" id="ARBA00023163"/>
    </source>
</evidence>
<dbReference type="Pfam" id="PF01418">
    <property type="entry name" value="HTH_6"/>
    <property type="match status" value="1"/>
</dbReference>
<dbReference type="PANTHER" id="PTHR30514">
    <property type="entry name" value="GLUCOKINASE"/>
    <property type="match status" value="1"/>
</dbReference>
<evidence type="ECO:0000259" key="4">
    <source>
        <dbReference type="PROSITE" id="PS51071"/>
    </source>
</evidence>
<dbReference type="PANTHER" id="PTHR30514:SF1">
    <property type="entry name" value="HTH-TYPE TRANSCRIPTIONAL REGULATOR HEXR-RELATED"/>
    <property type="match status" value="1"/>
</dbReference>
<organism evidence="6 7">
    <name type="scientific">Salipiger abyssi</name>
    <dbReference type="NCBI Taxonomy" id="1250539"/>
    <lineage>
        <taxon>Bacteria</taxon>
        <taxon>Pseudomonadati</taxon>
        <taxon>Pseudomonadota</taxon>
        <taxon>Alphaproteobacteria</taxon>
        <taxon>Rhodobacterales</taxon>
        <taxon>Roseobacteraceae</taxon>
        <taxon>Salipiger</taxon>
    </lineage>
</organism>
<keyword evidence="6" id="KW-0614">Plasmid</keyword>
<dbReference type="Proteomes" id="UP000187059">
    <property type="component" value="Plasmid pPABY1"/>
</dbReference>
<dbReference type="GO" id="GO:1901135">
    <property type="term" value="P:carbohydrate derivative metabolic process"/>
    <property type="evidence" value="ECO:0007669"/>
    <property type="project" value="InterPro"/>
</dbReference>
<feature type="domain" description="SIS" evidence="5">
    <location>
        <begin position="129"/>
        <end position="269"/>
    </location>
</feature>
<dbReference type="InterPro" id="IPR001347">
    <property type="entry name" value="SIS_dom"/>
</dbReference>
<dbReference type="SUPFAM" id="SSF46689">
    <property type="entry name" value="Homeodomain-like"/>
    <property type="match status" value="1"/>
</dbReference>
<dbReference type="InterPro" id="IPR035472">
    <property type="entry name" value="RpiR-like_SIS"/>
</dbReference>
<dbReference type="GO" id="GO:0003677">
    <property type="term" value="F:DNA binding"/>
    <property type="evidence" value="ECO:0007669"/>
    <property type="project" value="UniProtKB-KW"/>
</dbReference>
<dbReference type="AlphaFoldDB" id="A0A1P8UN77"/>
<dbReference type="PROSITE" id="PS51464">
    <property type="entry name" value="SIS"/>
    <property type="match status" value="1"/>
</dbReference>